<dbReference type="RefSeq" id="XP_013170905.1">
    <property type="nucleotide sequence ID" value="XM_013315451.1"/>
</dbReference>
<accession>A0AAJ6ZER8</accession>
<dbReference type="Proteomes" id="UP000694872">
    <property type="component" value="Unplaced"/>
</dbReference>
<sequence>MIKKNIFILMLFTNVKCRNFEDSFNILMKDSAVYSIEEFLGPDDYEMIDVKDINRENIDDILFDLNKLAEEEYYKTTNTPLAEETQDIENDFLKKSVKCNTAVENTTNHIVHKRDIMVSAEEVDYDYDELLNDYIGSDNNGEIITNDGEGSHIAVNDVMCIINETLRQSPKVIMARLWNNLKIWLVVYLVVAVPLWCTKGWCCCCLCCKLLQPQRTIQDAKQYYMTNPPGVLNVPNSGVICYEATEREKESYEKFGHIIRTI</sequence>
<proteinExistence type="predicted"/>
<dbReference type="AlphaFoldDB" id="A0AAJ6ZER8"/>
<dbReference type="GeneID" id="106120194"/>
<dbReference type="KEGG" id="pxu:106120194"/>
<evidence type="ECO:0000313" key="1">
    <source>
        <dbReference type="RefSeq" id="XP_013170905.1"/>
    </source>
</evidence>
<reference evidence="1" key="1">
    <citation type="submission" date="2025-08" db="UniProtKB">
        <authorList>
            <consortium name="RefSeq"/>
        </authorList>
    </citation>
    <scope>IDENTIFICATION</scope>
</reference>
<name>A0AAJ6ZER8_PAPXU</name>
<organism evidence="1">
    <name type="scientific">Papilio xuthus</name>
    <name type="common">Asian swallowtail butterfly</name>
    <dbReference type="NCBI Taxonomy" id="66420"/>
    <lineage>
        <taxon>Eukaryota</taxon>
        <taxon>Metazoa</taxon>
        <taxon>Ecdysozoa</taxon>
        <taxon>Arthropoda</taxon>
        <taxon>Hexapoda</taxon>
        <taxon>Insecta</taxon>
        <taxon>Pterygota</taxon>
        <taxon>Neoptera</taxon>
        <taxon>Endopterygota</taxon>
        <taxon>Lepidoptera</taxon>
        <taxon>Glossata</taxon>
        <taxon>Ditrysia</taxon>
        <taxon>Papilionoidea</taxon>
        <taxon>Papilionidae</taxon>
        <taxon>Papilioninae</taxon>
        <taxon>Papilio</taxon>
    </lineage>
</organism>
<gene>
    <name evidence="1" type="primary">LOC106120194</name>
</gene>
<protein>
    <submittedName>
        <fullName evidence="1">Uncharacterized protein LOC106120194</fullName>
    </submittedName>
</protein>